<evidence type="ECO:0000256" key="4">
    <source>
        <dbReference type="ARBA" id="ARBA00022692"/>
    </source>
</evidence>
<evidence type="ECO:0000313" key="10">
    <source>
        <dbReference type="Proteomes" id="UP000198635"/>
    </source>
</evidence>
<comment type="subcellular location">
    <subcellularLocation>
        <location evidence="1">Cell membrane</location>
        <topology evidence="1">Multi-pass membrane protein</topology>
    </subcellularLocation>
</comment>
<accession>A0A1I3WXD4</accession>
<dbReference type="GO" id="GO:0030001">
    <property type="term" value="P:metal ion transport"/>
    <property type="evidence" value="ECO:0007669"/>
    <property type="project" value="UniProtKB-ARBA"/>
</dbReference>
<feature type="transmembrane region" description="Helical" evidence="8">
    <location>
        <begin position="409"/>
        <end position="432"/>
    </location>
</feature>
<dbReference type="PANTHER" id="PTHR32024">
    <property type="entry name" value="TRK SYSTEM POTASSIUM UPTAKE PROTEIN TRKG-RELATED"/>
    <property type="match status" value="1"/>
</dbReference>
<evidence type="ECO:0000256" key="6">
    <source>
        <dbReference type="ARBA" id="ARBA00023065"/>
    </source>
</evidence>
<evidence type="ECO:0000256" key="5">
    <source>
        <dbReference type="ARBA" id="ARBA00022989"/>
    </source>
</evidence>
<organism evidence="9 10">
    <name type="scientific">Desulfomicrobium apsheronum</name>
    <dbReference type="NCBI Taxonomy" id="52560"/>
    <lineage>
        <taxon>Bacteria</taxon>
        <taxon>Pseudomonadati</taxon>
        <taxon>Thermodesulfobacteriota</taxon>
        <taxon>Desulfovibrionia</taxon>
        <taxon>Desulfovibrionales</taxon>
        <taxon>Desulfomicrobiaceae</taxon>
        <taxon>Desulfomicrobium</taxon>
    </lineage>
</organism>
<evidence type="ECO:0000256" key="7">
    <source>
        <dbReference type="ARBA" id="ARBA00023136"/>
    </source>
</evidence>
<sequence>MKHAQKFLSPAFLPVHFFFATILLGGVLLHLPISLNGTQLSWIDAMFTSVSATCVTGLVVVDTGTMFSTFGLTVIALLIQIGGLGVMTYTSLVFYLWRRRVSLTDRIAVGQSLQGDPSFNLGRFLVRLFLVCFGIEAVGAVVFYSLGLGGVDWFSAFFHSVSAFCNAGFSLYPDSLMRFSGNLPINLLFMLLIFLGGIGFHVLVELPGFLGSAFKARRLRDTLSWQSSLVIRTSLWLILIGWVVFFLIEQRQDGLFTALLQSLFQSVTARTAGFNSMDIGIMTDTSLFIMILLMVIGGSPGSCAGGIKTTTLRVLLGFAVSQIKGRDQVVVDRCGVDAPTVNKAMTLVIFAFVLIMCSVLVLTVTEGANQPHQMVRGKFMELFFEAASAFGTVGLSTGLTPTLSTPGKFVIMMLMFVGRLGPIVFLTMLQAWQTREHYRRAEKSMLIG</sequence>
<evidence type="ECO:0000256" key="1">
    <source>
        <dbReference type="ARBA" id="ARBA00004651"/>
    </source>
</evidence>
<keyword evidence="5 8" id="KW-1133">Transmembrane helix</keyword>
<feature type="transmembrane region" description="Helical" evidence="8">
    <location>
        <begin position="229"/>
        <end position="248"/>
    </location>
</feature>
<dbReference type="Pfam" id="PF02386">
    <property type="entry name" value="TrkH"/>
    <property type="match status" value="1"/>
</dbReference>
<feature type="transmembrane region" description="Helical" evidence="8">
    <location>
        <begin position="185"/>
        <end position="209"/>
    </location>
</feature>
<keyword evidence="4 8" id="KW-0812">Transmembrane</keyword>
<feature type="transmembrane region" description="Helical" evidence="8">
    <location>
        <begin position="40"/>
        <end position="61"/>
    </location>
</feature>
<protein>
    <submittedName>
        <fullName evidence="9">Trk system potassium uptake protein TrkH</fullName>
    </submittedName>
</protein>
<proteinExistence type="predicted"/>
<dbReference type="RefSeq" id="WP_092376532.1">
    <property type="nucleotide sequence ID" value="NZ_FORX01000014.1"/>
</dbReference>
<keyword evidence="7 8" id="KW-0472">Membrane</keyword>
<dbReference type="EMBL" id="FORX01000014">
    <property type="protein sequence ID" value="SFK11061.1"/>
    <property type="molecule type" value="Genomic_DNA"/>
</dbReference>
<feature type="transmembrane region" description="Helical" evidence="8">
    <location>
        <begin position="153"/>
        <end position="173"/>
    </location>
</feature>
<feature type="transmembrane region" description="Helical" evidence="8">
    <location>
        <begin position="287"/>
        <end position="307"/>
    </location>
</feature>
<feature type="transmembrane region" description="Helical" evidence="8">
    <location>
        <begin position="124"/>
        <end position="147"/>
    </location>
</feature>
<feature type="transmembrane region" description="Helical" evidence="8">
    <location>
        <begin position="67"/>
        <end position="97"/>
    </location>
</feature>
<dbReference type="PANTHER" id="PTHR32024:SF1">
    <property type="entry name" value="KTR SYSTEM POTASSIUM UPTAKE PROTEIN B"/>
    <property type="match status" value="1"/>
</dbReference>
<name>A0A1I3WXD4_9BACT</name>
<evidence type="ECO:0000256" key="3">
    <source>
        <dbReference type="ARBA" id="ARBA00022475"/>
    </source>
</evidence>
<reference evidence="10" key="1">
    <citation type="submission" date="2016-10" db="EMBL/GenBank/DDBJ databases">
        <authorList>
            <person name="Varghese N."/>
            <person name="Submissions S."/>
        </authorList>
    </citation>
    <scope>NUCLEOTIDE SEQUENCE [LARGE SCALE GENOMIC DNA]</scope>
    <source>
        <strain evidence="10">DSM 5918</strain>
    </source>
</reference>
<evidence type="ECO:0000256" key="2">
    <source>
        <dbReference type="ARBA" id="ARBA00022448"/>
    </source>
</evidence>
<keyword evidence="2" id="KW-0813">Transport</keyword>
<dbReference type="AlphaFoldDB" id="A0A1I3WXD4"/>
<dbReference type="InterPro" id="IPR003445">
    <property type="entry name" value="Cat_transpt"/>
</dbReference>
<keyword evidence="6" id="KW-0406">Ion transport</keyword>
<evidence type="ECO:0000256" key="8">
    <source>
        <dbReference type="SAM" id="Phobius"/>
    </source>
</evidence>
<dbReference type="GO" id="GO:0008324">
    <property type="term" value="F:monoatomic cation transmembrane transporter activity"/>
    <property type="evidence" value="ECO:0007669"/>
    <property type="project" value="InterPro"/>
</dbReference>
<dbReference type="Proteomes" id="UP000198635">
    <property type="component" value="Unassembled WGS sequence"/>
</dbReference>
<dbReference type="OrthoDB" id="9810952at2"/>
<keyword evidence="10" id="KW-1185">Reference proteome</keyword>
<evidence type="ECO:0000313" key="9">
    <source>
        <dbReference type="EMBL" id="SFK11061.1"/>
    </source>
</evidence>
<dbReference type="STRING" id="52560.SAMN04488082_11468"/>
<keyword evidence="3" id="KW-1003">Cell membrane</keyword>
<feature type="transmembrane region" description="Helical" evidence="8">
    <location>
        <begin position="12"/>
        <end position="33"/>
    </location>
</feature>
<gene>
    <name evidence="9" type="ORF">SAMN04488082_11468</name>
</gene>
<feature type="transmembrane region" description="Helical" evidence="8">
    <location>
        <begin position="344"/>
        <end position="362"/>
    </location>
</feature>
<dbReference type="GO" id="GO:0005886">
    <property type="term" value="C:plasma membrane"/>
    <property type="evidence" value="ECO:0007669"/>
    <property type="project" value="UniProtKB-SubCell"/>
</dbReference>